<dbReference type="PROSITE" id="PS50005">
    <property type="entry name" value="TPR"/>
    <property type="match status" value="1"/>
</dbReference>
<dbReference type="Pfam" id="PF13429">
    <property type="entry name" value="TPR_15"/>
    <property type="match status" value="1"/>
</dbReference>
<dbReference type="AlphaFoldDB" id="A0A0M0GNQ9"/>
<dbReference type="Pfam" id="PF13432">
    <property type="entry name" value="TPR_16"/>
    <property type="match status" value="1"/>
</dbReference>
<comment type="caution">
    <text evidence="2">The sequence shown here is derived from an EMBL/GenBank/DDBJ whole genome shotgun (WGS) entry which is preliminary data.</text>
</comment>
<dbReference type="InterPro" id="IPR011990">
    <property type="entry name" value="TPR-like_helical_dom_sf"/>
</dbReference>
<evidence type="ECO:0000313" key="3">
    <source>
        <dbReference type="Proteomes" id="UP000037405"/>
    </source>
</evidence>
<dbReference type="EMBL" id="LGUE01000001">
    <property type="protein sequence ID" value="KON91555.1"/>
    <property type="molecule type" value="Genomic_DNA"/>
</dbReference>
<dbReference type="OrthoDB" id="2080803at2"/>
<dbReference type="STRING" id="189381.GCA_900166615_03644"/>
<reference evidence="3" key="1">
    <citation type="submission" date="2015-07" db="EMBL/GenBank/DDBJ databases">
        <title>Fjat-14235 jcm11544.</title>
        <authorList>
            <person name="Liu B."/>
            <person name="Wang J."/>
            <person name="Zhu Y."/>
            <person name="Liu G."/>
            <person name="Chen Q."/>
            <person name="Chen Z."/>
            <person name="Lan J."/>
            <person name="Che J."/>
            <person name="Ge C."/>
            <person name="Shi H."/>
            <person name="Pan Z."/>
            <person name="Liu X."/>
        </authorList>
    </citation>
    <scope>NUCLEOTIDE SEQUENCE [LARGE SCALE GENOMIC DNA]</scope>
    <source>
        <strain evidence="3">JCM 11544</strain>
    </source>
</reference>
<dbReference type="PANTHER" id="PTHR12558:SF13">
    <property type="entry name" value="CELL DIVISION CYCLE PROTEIN 27 HOMOLOG"/>
    <property type="match status" value="1"/>
</dbReference>
<dbReference type="InterPro" id="IPR019734">
    <property type="entry name" value="TPR_rpt"/>
</dbReference>
<gene>
    <name evidence="2" type="ORF">AF331_03300</name>
</gene>
<dbReference type="SUPFAM" id="SSF48452">
    <property type="entry name" value="TPR-like"/>
    <property type="match status" value="2"/>
</dbReference>
<name>A0A0M0GNQ9_9BACI</name>
<keyword evidence="1" id="KW-0802">TPR repeat</keyword>
<proteinExistence type="predicted"/>
<protein>
    <submittedName>
        <fullName evidence="2">Uncharacterized protein</fullName>
    </submittedName>
</protein>
<accession>A0A0M0GNQ9</accession>
<organism evidence="2 3">
    <name type="scientific">Rossellomorea marisflavi</name>
    <dbReference type="NCBI Taxonomy" id="189381"/>
    <lineage>
        <taxon>Bacteria</taxon>
        <taxon>Bacillati</taxon>
        <taxon>Bacillota</taxon>
        <taxon>Bacilli</taxon>
        <taxon>Bacillales</taxon>
        <taxon>Bacillaceae</taxon>
        <taxon>Rossellomorea</taxon>
    </lineage>
</organism>
<dbReference type="SMART" id="SM00028">
    <property type="entry name" value="TPR"/>
    <property type="match status" value="7"/>
</dbReference>
<dbReference type="PATRIC" id="fig|189381.12.peg.754"/>
<dbReference type="Gene3D" id="1.25.40.10">
    <property type="entry name" value="Tetratricopeptide repeat domain"/>
    <property type="match status" value="3"/>
</dbReference>
<dbReference type="Pfam" id="PF14559">
    <property type="entry name" value="TPR_19"/>
    <property type="match status" value="1"/>
</dbReference>
<keyword evidence="3" id="KW-1185">Reference proteome</keyword>
<dbReference type="RefSeq" id="WP_053426741.1">
    <property type="nucleotide sequence ID" value="NZ_JAMQJB010000008.1"/>
</dbReference>
<sequence length="419" mass="48244">MTTGEKMIASLEEGKLEEAMKHLDETMKFGTHEEKFSLAEELHHLGFLEEAKSLYENLLEYYPGEGELLIEIAEILVEMDKEEEAVERLSELDEEDPVYPRGLLLLADLYQMQGLFEVSEQKLKCAKVLLPDEPVIDFGLAELYSETGRFLEAIRYYTALVEAGHTEFSGVHIHQRLAEAYSVGGAFEEALKHYEIALEEHLEINTLFGYGFTAYQAGFYETAIEKLESVKELDPEYHSVYLLLARAYEHDERLEESLETVREGQKQDEFNKELSFFGGRIALKLGLDSDAEELLRNALALDPGYLEAALVLNKLFFAYDKYEDVLEIAAIVKGEGEEEPQLSWDLAKAYEGLEQYKDALNHYRLAYTDFKNHQEFLLEYGEFLVEEGLRTEAVEVYKQLIVMDPSNDEWQDLIERLQD</sequence>
<evidence type="ECO:0000256" key="1">
    <source>
        <dbReference type="PROSITE-ProRule" id="PRU00339"/>
    </source>
</evidence>
<evidence type="ECO:0000313" key="2">
    <source>
        <dbReference type="EMBL" id="KON91555.1"/>
    </source>
</evidence>
<dbReference type="PANTHER" id="PTHR12558">
    <property type="entry name" value="CELL DIVISION CYCLE 16,23,27"/>
    <property type="match status" value="1"/>
</dbReference>
<feature type="repeat" description="TPR" evidence="1">
    <location>
        <begin position="374"/>
        <end position="407"/>
    </location>
</feature>
<dbReference type="Proteomes" id="UP000037405">
    <property type="component" value="Unassembled WGS sequence"/>
</dbReference>